<dbReference type="Pfam" id="PF24719">
    <property type="entry name" value="Imm33-like"/>
    <property type="match status" value="1"/>
</dbReference>
<protein>
    <recommendedName>
        <fullName evidence="1">Imm33-like domain-containing protein</fullName>
    </recommendedName>
</protein>
<reference evidence="2 3" key="1">
    <citation type="submission" date="2020-04" db="EMBL/GenBank/DDBJ databases">
        <authorList>
            <person name="De Canck E."/>
        </authorList>
    </citation>
    <scope>NUCLEOTIDE SEQUENCE [LARGE SCALE GENOMIC DNA]</scope>
    <source>
        <strain evidence="2 3">LMG 26841</strain>
    </source>
</reference>
<dbReference type="Proteomes" id="UP000494272">
    <property type="component" value="Unassembled WGS sequence"/>
</dbReference>
<evidence type="ECO:0000313" key="2">
    <source>
        <dbReference type="EMBL" id="CAB3888356.1"/>
    </source>
</evidence>
<dbReference type="EMBL" id="CADIKW010000008">
    <property type="protein sequence ID" value="CAB3888356.1"/>
    <property type="molecule type" value="Genomic_DNA"/>
</dbReference>
<evidence type="ECO:0000313" key="3">
    <source>
        <dbReference type="Proteomes" id="UP000494272"/>
    </source>
</evidence>
<accession>A0A6S7DLP0</accession>
<organism evidence="2 3">
    <name type="scientific">Achromobacter dolens</name>
    <dbReference type="NCBI Taxonomy" id="1287738"/>
    <lineage>
        <taxon>Bacteria</taxon>
        <taxon>Pseudomonadati</taxon>
        <taxon>Pseudomonadota</taxon>
        <taxon>Betaproteobacteria</taxon>
        <taxon>Burkholderiales</taxon>
        <taxon>Alcaligenaceae</taxon>
        <taxon>Achromobacter</taxon>
    </lineage>
</organism>
<keyword evidence="3" id="KW-1185">Reference proteome</keyword>
<dbReference type="AlphaFoldDB" id="A0A6S7DLP0"/>
<sequence length="118" mass="13114">MTTLMTTPMTTPPRTAAQDEICARYGMQGMAPEEMVAVALHTLGAMPIYGTRIALPRDGTVSWFIHAGEYSDADDFYQPLHTAHLATLLPRVVDYLRLPPGTKFIIDDQGYEDVWLDA</sequence>
<dbReference type="InterPro" id="IPR056509">
    <property type="entry name" value="Imm33-like"/>
</dbReference>
<gene>
    <name evidence="2" type="ORF">LMG26841_03835</name>
</gene>
<feature type="domain" description="Imm33-like" evidence="1">
    <location>
        <begin position="18"/>
        <end position="117"/>
    </location>
</feature>
<evidence type="ECO:0000259" key="1">
    <source>
        <dbReference type="Pfam" id="PF24719"/>
    </source>
</evidence>
<name>A0A6S7DLP0_9BURK</name>
<proteinExistence type="predicted"/>